<organism evidence="4 5">
    <name type="scientific">Pedobacter psychrodurus</name>
    <dbReference type="NCBI Taxonomy" id="2530456"/>
    <lineage>
        <taxon>Bacteria</taxon>
        <taxon>Pseudomonadati</taxon>
        <taxon>Bacteroidota</taxon>
        <taxon>Sphingobacteriia</taxon>
        <taxon>Sphingobacteriales</taxon>
        <taxon>Sphingobacteriaceae</taxon>
        <taxon>Pedobacter</taxon>
    </lineage>
</organism>
<accession>A0A4R0PYX7</accession>
<dbReference type="AlphaFoldDB" id="A0A4R0PYX7"/>
<dbReference type="Proteomes" id="UP000293925">
    <property type="component" value="Unassembled WGS sequence"/>
</dbReference>
<feature type="signal peptide" evidence="2">
    <location>
        <begin position="1"/>
        <end position="20"/>
    </location>
</feature>
<feature type="chain" id="PRO_5020483457" evidence="2">
    <location>
        <begin position="21"/>
        <end position="267"/>
    </location>
</feature>
<dbReference type="EMBL" id="SJSO01000004">
    <property type="protein sequence ID" value="TCD28340.1"/>
    <property type="molecule type" value="Genomic_DNA"/>
</dbReference>
<dbReference type="InterPro" id="IPR052940">
    <property type="entry name" value="Carb_Esterase_6"/>
</dbReference>
<dbReference type="InterPro" id="IPR005181">
    <property type="entry name" value="SASA"/>
</dbReference>
<evidence type="ECO:0000259" key="3">
    <source>
        <dbReference type="Pfam" id="PF03629"/>
    </source>
</evidence>
<proteinExistence type="predicted"/>
<dbReference type="SUPFAM" id="SSF52266">
    <property type="entry name" value="SGNH hydrolase"/>
    <property type="match status" value="1"/>
</dbReference>
<dbReference type="PANTHER" id="PTHR31988:SF19">
    <property type="entry name" value="9-O-ACETYL-N-ACETYLNEURAMINIC ACID DEACETYLASE-RELATED"/>
    <property type="match status" value="1"/>
</dbReference>
<dbReference type="Gene3D" id="3.40.50.1110">
    <property type="entry name" value="SGNH hydrolase"/>
    <property type="match status" value="1"/>
</dbReference>
<dbReference type="InterPro" id="IPR036514">
    <property type="entry name" value="SGNH_hydro_sf"/>
</dbReference>
<reference evidence="4 5" key="1">
    <citation type="submission" date="2019-02" db="EMBL/GenBank/DDBJ databases">
        <title>Pedobacter sp. RP-3-21 sp. nov., isolated from Arctic soil.</title>
        <authorList>
            <person name="Dahal R.H."/>
        </authorList>
    </citation>
    <scope>NUCLEOTIDE SEQUENCE [LARGE SCALE GENOMIC DNA]</scope>
    <source>
        <strain evidence="4 5">RP-3-21</strain>
    </source>
</reference>
<dbReference type="RefSeq" id="WP_131528489.1">
    <property type="nucleotide sequence ID" value="NZ_SJSO01000004.1"/>
</dbReference>
<feature type="domain" description="Sialate O-acetylesterase" evidence="3">
    <location>
        <begin position="33"/>
        <end position="256"/>
    </location>
</feature>
<evidence type="ECO:0000313" key="4">
    <source>
        <dbReference type="EMBL" id="TCD28340.1"/>
    </source>
</evidence>
<keyword evidence="5" id="KW-1185">Reference proteome</keyword>
<comment type="caution">
    <text evidence="4">The sequence shown here is derived from an EMBL/GenBank/DDBJ whole genome shotgun (WGS) entry which is preliminary data.</text>
</comment>
<evidence type="ECO:0000256" key="2">
    <source>
        <dbReference type="SAM" id="SignalP"/>
    </source>
</evidence>
<protein>
    <submittedName>
        <fullName evidence="4">Sialate O-acetylesterase</fullName>
    </submittedName>
</protein>
<evidence type="ECO:0000313" key="5">
    <source>
        <dbReference type="Proteomes" id="UP000293925"/>
    </source>
</evidence>
<keyword evidence="1" id="KW-0378">Hydrolase</keyword>
<dbReference type="Pfam" id="PF03629">
    <property type="entry name" value="SASA"/>
    <property type="match status" value="1"/>
</dbReference>
<name>A0A4R0PYX7_9SPHI</name>
<gene>
    <name evidence="4" type="ORF">EZ456_06555</name>
</gene>
<dbReference type="PANTHER" id="PTHR31988">
    <property type="entry name" value="ESTERASE, PUTATIVE (DUF303)-RELATED"/>
    <property type="match status" value="1"/>
</dbReference>
<dbReference type="GO" id="GO:0016788">
    <property type="term" value="F:hydrolase activity, acting on ester bonds"/>
    <property type="evidence" value="ECO:0007669"/>
    <property type="project" value="UniProtKB-ARBA"/>
</dbReference>
<keyword evidence="2" id="KW-0732">Signal</keyword>
<evidence type="ECO:0000256" key="1">
    <source>
        <dbReference type="ARBA" id="ARBA00022801"/>
    </source>
</evidence>
<dbReference type="OrthoDB" id="9795554at2"/>
<sequence>MKKIIFFILILSLYRINSFAVVQSNQDPRKNIWVFILAGQSNMAGRAKIEPQDTVTNKRILLMNSNGKIAIAKEPLHSYEPDMAGLDCGLSFGNMLLKNVPDSVSILLVPAAVGGSSIDQWLGDSLHRGVKLFTNFTQLVKMCGQYGQLKAILWHQGESDANPKKALFYQKKLQNLFAKFRSETDNLKLPILTASIGTFKLQNTDQKLINKAIKDNAIEDPNTFLIKTDDLSDRGDELHYDSKSQRKMGKRFAKMYKRILKNKRNII</sequence>